<comment type="caution">
    <text evidence="1">The sequence shown here is derived from an EMBL/GenBank/DDBJ whole genome shotgun (WGS) entry which is preliminary data.</text>
</comment>
<proteinExistence type="predicted"/>
<accession>A0A5A7U1T7</accession>
<evidence type="ECO:0000313" key="1">
    <source>
        <dbReference type="EMBL" id="KAA0048196.1"/>
    </source>
</evidence>
<dbReference type="AlphaFoldDB" id="A0A5A7U1T7"/>
<evidence type="ECO:0000313" key="4">
    <source>
        <dbReference type="Proteomes" id="UP000321947"/>
    </source>
</evidence>
<evidence type="ECO:0000313" key="3">
    <source>
        <dbReference type="Proteomes" id="UP000321393"/>
    </source>
</evidence>
<organism evidence="1 3">
    <name type="scientific">Cucumis melo var. makuwa</name>
    <name type="common">Oriental melon</name>
    <dbReference type="NCBI Taxonomy" id="1194695"/>
    <lineage>
        <taxon>Eukaryota</taxon>
        <taxon>Viridiplantae</taxon>
        <taxon>Streptophyta</taxon>
        <taxon>Embryophyta</taxon>
        <taxon>Tracheophyta</taxon>
        <taxon>Spermatophyta</taxon>
        <taxon>Magnoliopsida</taxon>
        <taxon>eudicotyledons</taxon>
        <taxon>Gunneridae</taxon>
        <taxon>Pentapetalae</taxon>
        <taxon>rosids</taxon>
        <taxon>fabids</taxon>
        <taxon>Cucurbitales</taxon>
        <taxon>Cucurbitaceae</taxon>
        <taxon>Benincaseae</taxon>
        <taxon>Cucumis</taxon>
    </lineage>
</organism>
<reference evidence="3 4" key="1">
    <citation type="submission" date="2019-08" db="EMBL/GenBank/DDBJ databases">
        <title>Draft genome sequences of two oriental melons (Cucumis melo L. var makuwa).</title>
        <authorList>
            <person name="Kwon S.-Y."/>
        </authorList>
    </citation>
    <scope>NUCLEOTIDE SEQUENCE [LARGE SCALE GENOMIC DNA]</scope>
    <source>
        <strain evidence="4">cv. Chang Bougi</strain>
        <strain evidence="3">cv. SW 3</strain>
        <tissue evidence="1">Leaf</tissue>
    </source>
</reference>
<sequence length="174" mass="20065">MDTKILLVGQMSMQEIKVNMIIDASSNKKTSNDTLITVIFENTILPHPLIYQCQPEFEMNNWEIKKTLKVSKGSQKGAKVEGEIDDVVDFEVSIYNLEQNIEEDKFVDISPKLLRLIEQEEKKTMPYQETLKVINLGTLEKVKEVQIGTLALEQDQSYLVTLCHKFKDIFAWSH</sequence>
<dbReference type="Proteomes" id="UP000321947">
    <property type="component" value="Unassembled WGS sequence"/>
</dbReference>
<dbReference type="EMBL" id="SSTE01012982">
    <property type="protein sequence ID" value="KAA0048196.1"/>
    <property type="molecule type" value="Genomic_DNA"/>
</dbReference>
<dbReference type="Proteomes" id="UP000321393">
    <property type="component" value="Unassembled WGS sequence"/>
</dbReference>
<protein>
    <submittedName>
        <fullName evidence="1">Uncharacterized protein</fullName>
    </submittedName>
</protein>
<evidence type="ECO:0000313" key="2">
    <source>
        <dbReference type="EMBL" id="TYK08062.1"/>
    </source>
</evidence>
<dbReference type="EMBL" id="SSTD01012952">
    <property type="protein sequence ID" value="TYK08062.1"/>
    <property type="molecule type" value="Genomic_DNA"/>
</dbReference>
<dbReference type="OrthoDB" id="1427511at2759"/>
<name>A0A5A7U1T7_CUCMM</name>
<gene>
    <name evidence="2" type="ORF">E5676_scaffold265G002100</name>
    <name evidence="1" type="ORF">E6C27_scaffold63G001070</name>
</gene>